<proteinExistence type="predicted"/>
<evidence type="ECO:0000259" key="1">
    <source>
        <dbReference type="PROSITE" id="PS50106"/>
    </source>
</evidence>
<evidence type="ECO:0000313" key="4">
    <source>
        <dbReference type="WBParaSite" id="HNAJ_0000767701-mRNA-1"/>
    </source>
</evidence>
<dbReference type="AlphaFoldDB" id="A0A0R3TKH7"/>
<dbReference type="Gene3D" id="2.30.42.10">
    <property type="match status" value="1"/>
</dbReference>
<dbReference type="SUPFAM" id="SSF50156">
    <property type="entry name" value="PDZ domain-like"/>
    <property type="match status" value="1"/>
</dbReference>
<dbReference type="PROSITE" id="PS50106">
    <property type="entry name" value="PDZ"/>
    <property type="match status" value="1"/>
</dbReference>
<dbReference type="InterPro" id="IPR036034">
    <property type="entry name" value="PDZ_sf"/>
</dbReference>
<protein>
    <submittedName>
        <fullName evidence="4">PDZ domain-containing protein</fullName>
    </submittedName>
</protein>
<dbReference type="WBParaSite" id="HNAJ_0000767701-mRNA-1">
    <property type="protein sequence ID" value="HNAJ_0000767701-mRNA-1"/>
    <property type="gene ID" value="HNAJ_0000767701"/>
</dbReference>
<dbReference type="EMBL" id="UZAE01012101">
    <property type="protein sequence ID" value="VDO03533.1"/>
    <property type="molecule type" value="Genomic_DNA"/>
</dbReference>
<evidence type="ECO:0000313" key="2">
    <source>
        <dbReference type="EMBL" id="VDO03533.1"/>
    </source>
</evidence>
<reference evidence="4" key="1">
    <citation type="submission" date="2017-02" db="UniProtKB">
        <authorList>
            <consortium name="WormBaseParasite"/>
        </authorList>
    </citation>
    <scope>IDENTIFICATION</scope>
</reference>
<dbReference type="Pfam" id="PF00595">
    <property type="entry name" value="PDZ"/>
    <property type="match status" value="1"/>
</dbReference>
<dbReference type="Proteomes" id="UP000278807">
    <property type="component" value="Unassembled WGS sequence"/>
</dbReference>
<organism evidence="4">
    <name type="scientific">Rodentolepis nana</name>
    <name type="common">Dwarf tapeworm</name>
    <name type="synonym">Hymenolepis nana</name>
    <dbReference type="NCBI Taxonomy" id="102285"/>
    <lineage>
        <taxon>Eukaryota</taxon>
        <taxon>Metazoa</taxon>
        <taxon>Spiralia</taxon>
        <taxon>Lophotrochozoa</taxon>
        <taxon>Platyhelminthes</taxon>
        <taxon>Cestoda</taxon>
        <taxon>Eucestoda</taxon>
        <taxon>Cyclophyllidea</taxon>
        <taxon>Hymenolepididae</taxon>
        <taxon>Rodentolepis</taxon>
    </lineage>
</organism>
<name>A0A0R3TKH7_RODNA</name>
<dbReference type="OrthoDB" id="6260541at2759"/>
<reference evidence="2 3" key="2">
    <citation type="submission" date="2018-11" db="EMBL/GenBank/DDBJ databases">
        <authorList>
            <consortium name="Pathogen Informatics"/>
        </authorList>
    </citation>
    <scope>NUCLEOTIDE SEQUENCE [LARGE SCALE GENOMIC DNA]</scope>
</reference>
<sequence>MQSEDGSDLGIYVKSVAQGGGASQARWLGHESSTEESPQPVIAPGDRILAVDGNETRGLSQDAAARLVSQAGSEVRLTLARNLGLGCVAAAVPAKDLRKRNENSLMRTVLRETNIPLSCPEFEDILEQSMMYFRVRPGAINWGQSVRWLHADDDDDDDDDYSD</sequence>
<feature type="domain" description="PDZ" evidence="1">
    <location>
        <begin position="1"/>
        <end position="83"/>
    </location>
</feature>
<dbReference type="SMART" id="SM00228">
    <property type="entry name" value="PDZ"/>
    <property type="match status" value="1"/>
</dbReference>
<accession>A0A0R3TKH7</accession>
<evidence type="ECO:0000313" key="3">
    <source>
        <dbReference type="Proteomes" id="UP000278807"/>
    </source>
</evidence>
<dbReference type="STRING" id="102285.A0A0R3TKH7"/>
<dbReference type="InterPro" id="IPR001478">
    <property type="entry name" value="PDZ"/>
</dbReference>
<gene>
    <name evidence="2" type="ORF">HNAJ_LOCUS7673</name>
</gene>
<keyword evidence="3" id="KW-1185">Reference proteome</keyword>